<proteinExistence type="predicted"/>
<accession>A0A8S5RTS2</accession>
<protein>
    <submittedName>
        <fullName evidence="1">Uncharacterized protein</fullName>
    </submittedName>
</protein>
<sequence>MFDCCTGKSRVPTLKNVGTRLFLFLWCFHLTHTHNPVYSDGYQGASP</sequence>
<reference evidence="1" key="1">
    <citation type="journal article" date="2021" name="Proc. Natl. Acad. Sci. U.S.A.">
        <title>A Catalog of Tens of Thousands of Viruses from Human Metagenomes Reveals Hidden Associations with Chronic Diseases.</title>
        <authorList>
            <person name="Tisza M.J."/>
            <person name="Buck C.B."/>
        </authorList>
    </citation>
    <scope>NUCLEOTIDE SEQUENCE</scope>
    <source>
        <strain evidence="1">Ct3Mm15</strain>
    </source>
</reference>
<evidence type="ECO:0000313" key="1">
    <source>
        <dbReference type="EMBL" id="DAE92556.1"/>
    </source>
</evidence>
<dbReference type="EMBL" id="BK057802">
    <property type="protein sequence ID" value="DAE92556.1"/>
    <property type="molecule type" value="Genomic_DNA"/>
</dbReference>
<organism evidence="1">
    <name type="scientific">Siphoviridae sp. ct3Mm15</name>
    <dbReference type="NCBI Taxonomy" id="2827558"/>
    <lineage>
        <taxon>Viruses</taxon>
        <taxon>Duplodnaviria</taxon>
        <taxon>Heunggongvirae</taxon>
        <taxon>Uroviricota</taxon>
        <taxon>Caudoviricetes</taxon>
    </lineage>
</organism>
<name>A0A8S5RTS2_9CAUD</name>